<evidence type="ECO:0000313" key="2">
    <source>
        <dbReference type="EMBL" id="KAK9693170.1"/>
    </source>
</evidence>
<name>A0AAW1IT69_POPJA</name>
<keyword evidence="3" id="KW-1185">Reference proteome</keyword>
<dbReference type="Proteomes" id="UP001458880">
    <property type="component" value="Unassembled WGS sequence"/>
</dbReference>
<comment type="caution">
    <text evidence="2">The sequence shown here is derived from an EMBL/GenBank/DDBJ whole genome shotgun (WGS) entry which is preliminary data.</text>
</comment>
<dbReference type="AlphaFoldDB" id="A0AAW1IT69"/>
<evidence type="ECO:0000256" key="1">
    <source>
        <dbReference type="SAM" id="MobiDB-lite"/>
    </source>
</evidence>
<evidence type="ECO:0000313" key="3">
    <source>
        <dbReference type="Proteomes" id="UP001458880"/>
    </source>
</evidence>
<dbReference type="EMBL" id="JASPKY010000551">
    <property type="protein sequence ID" value="KAK9693170.1"/>
    <property type="molecule type" value="Genomic_DNA"/>
</dbReference>
<accession>A0AAW1IT69</accession>
<proteinExistence type="predicted"/>
<reference evidence="2 3" key="1">
    <citation type="journal article" date="2024" name="BMC Genomics">
        <title>De novo assembly and annotation of Popillia japonica's genome with initial clues to its potential as an invasive pest.</title>
        <authorList>
            <person name="Cucini C."/>
            <person name="Boschi S."/>
            <person name="Funari R."/>
            <person name="Cardaioli E."/>
            <person name="Iannotti N."/>
            <person name="Marturano G."/>
            <person name="Paoli F."/>
            <person name="Bruttini M."/>
            <person name="Carapelli A."/>
            <person name="Frati F."/>
            <person name="Nardi F."/>
        </authorList>
    </citation>
    <scope>NUCLEOTIDE SEQUENCE [LARGE SCALE GENOMIC DNA]</scope>
    <source>
        <strain evidence="2">DMR45628</strain>
    </source>
</reference>
<organism evidence="2 3">
    <name type="scientific">Popillia japonica</name>
    <name type="common">Japanese beetle</name>
    <dbReference type="NCBI Taxonomy" id="7064"/>
    <lineage>
        <taxon>Eukaryota</taxon>
        <taxon>Metazoa</taxon>
        <taxon>Ecdysozoa</taxon>
        <taxon>Arthropoda</taxon>
        <taxon>Hexapoda</taxon>
        <taxon>Insecta</taxon>
        <taxon>Pterygota</taxon>
        <taxon>Neoptera</taxon>
        <taxon>Endopterygota</taxon>
        <taxon>Coleoptera</taxon>
        <taxon>Polyphaga</taxon>
        <taxon>Scarabaeiformia</taxon>
        <taxon>Scarabaeidae</taxon>
        <taxon>Rutelinae</taxon>
        <taxon>Popillia</taxon>
    </lineage>
</organism>
<feature type="compositionally biased region" description="Basic and acidic residues" evidence="1">
    <location>
        <begin position="57"/>
        <end position="68"/>
    </location>
</feature>
<gene>
    <name evidence="2" type="ORF">QE152_g34394</name>
</gene>
<feature type="region of interest" description="Disordered" evidence="1">
    <location>
        <begin position="57"/>
        <end position="76"/>
    </location>
</feature>
<sequence>MSLLNIKPIVSVIGERQLNWLDNNWMNDGRKPKEIMNHSAEKQLLRWEDQERQEAEKRGIHWNEREKNNTSVISPSAKRNLKMNKIVHIRIFQMQLGNI</sequence>
<protein>
    <submittedName>
        <fullName evidence="2">Uncharacterized protein</fullName>
    </submittedName>
</protein>